<dbReference type="CDD" id="cd01347">
    <property type="entry name" value="ligand_gated_channel"/>
    <property type="match status" value="1"/>
</dbReference>
<name>A0ABT3PJK3_9BACT</name>
<dbReference type="Proteomes" id="UP001207918">
    <property type="component" value="Unassembled WGS sequence"/>
</dbReference>
<comment type="caution">
    <text evidence="19">The sequence shown here is derived from an EMBL/GenBank/DDBJ whole genome shotgun (WGS) entry which is preliminary data.</text>
</comment>
<dbReference type="InterPro" id="IPR008969">
    <property type="entry name" value="CarboxyPept-like_regulatory"/>
</dbReference>
<evidence type="ECO:0000256" key="6">
    <source>
        <dbReference type="ARBA" id="ARBA00022692"/>
    </source>
</evidence>
<dbReference type="PANTHER" id="PTHR32552:SF68">
    <property type="entry name" value="FERRICHROME OUTER MEMBRANE TRANSPORTER_PHAGE RECEPTOR"/>
    <property type="match status" value="1"/>
</dbReference>
<dbReference type="InterPro" id="IPR012910">
    <property type="entry name" value="Plug_dom"/>
</dbReference>
<dbReference type="Gene3D" id="2.60.40.1120">
    <property type="entry name" value="Carboxypeptidase-like, regulatory domain"/>
    <property type="match status" value="1"/>
</dbReference>
<keyword evidence="13 14" id="KW-0998">Cell outer membrane</keyword>
<feature type="domain" description="TonB-dependent receptor-like beta-barrel" evidence="17">
    <location>
        <begin position="313"/>
        <end position="747"/>
    </location>
</feature>
<sequence>MQKTITLIFTLSLMTLTGFAQQAEQFSVTGKITNPNGEPVENANVLVENTSHGASTETDGTYEISEVARGEYTFVISSIGFQRYSRTIEVDRNITLNATLKGKVEAMSEVTVSGSRIETYDAVDVSPSLRLNEDLIDVPQNIQVVTRDLLEDQQTVDMLESVSRNVSGAQMIEHWGNFARINMRGFRIPAFRNGMNVQFSWGPLTEDMVMVDRIEFVKGPSAFMLSSGEPGGLYNVSTKKPTGETKGKVSLMAGSFNTLRTSVDLDGSLSENDRLLYRLNAAGTTENSHREYGFNDRYTVAPSLRYVIDENTTITGQYSLQYSKMYIGSGYVFSPDKFASLPRDFSIFDPRIDPAEMKEHFAYVNLKHQLNNNWSITGKIGYLDYHKQGSSIWPASVAENGDIIRRLSSSDSRNQAKLGQLFLTGKEQTGGISHSILVGLDLGYKNLYADWNQSDSLDTEENPFNVYNPSNQHVTIPTFNRERSLRNRAGTNIINSQYHSYYIQDQLGFFDDRLRVTLAGRLTDYKSSSYGATTEDKVFSPRAAVSFSITENTSIYGLYDQSFVPQTGQTFDGEAFDPERGNDIEGGIKKSWGGGNWSSTFTYYHMTKENILTGDPENPNYSIQLGEAESKGFEFDVHGEVVDGLSLLLNYANTDVTITEDTNPENVGDRLAGHARHMTNGWLKYTFASSTPLNGVGLSLGYQYQVDRSSWNWGSDNESYLPDYFRLDGGLSWSTGNYDINLNINNLLDEYLYSGADYGSYVYWQSEPGRNFRLSVSYAF</sequence>
<keyword evidence="10 15" id="KW-0798">TonB box</keyword>
<dbReference type="RefSeq" id="WP_265764620.1">
    <property type="nucleotide sequence ID" value="NZ_JAGGJA010000002.1"/>
</dbReference>
<proteinExistence type="inferred from homology"/>
<feature type="chain" id="PRO_5047255073" evidence="16">
    <location>
        <begin position="23"/>
        <end position="780"/>
    </location>
</feature>
<evidence type="ECO:0000256" key="3">
    <source>
        <dbReference type="ARBA" id="ARBA00022448"/>
    </source>
</evidence>
<reference evidence="19 20" key="1">
    <citation type="submission" date="2021-03" db="EMBL/GenBank/DDBJ databases">
        <title>Aliifodinibius sp. nov., a new bacterium isolated from saline soil.</title>
        <authorList>
            <person name="Galisteo C."/>
            <person name="De La Haba R."/>
            <person name="Sanchez-Porro C."/>
            <person name="Ventosa A."/>
        </authorList>
    </citation>
    <scope>NUCLEOTIDE SEQUENCE [LARGE SCALE GENOMIC DNA]</scope>
    <source>
        <strain evidence="19 20">1BSP15-2V2</strain>
    </source>
</reference>
<evidence type="ECO:0000256" key="9">
    <source>
        <dbReference type="ARBA" id="ARBA00023065"/>
    </source>
</evidence>
<evidence type="ECO:0000256" key="2">
    <source>
        <dbReference type="ARBA" id="ARBA00009810"/>
    </source>
</evidence>
<keyword evidence="5" id="KW-0410">Iron transport</keyword>
<dbReference type="Pfam" id="PF00593">
    <property type="entry name" value="TonB_dep_Rec_b-barrel"/>
    <property type="match status" value="1"/>
</dbReference>
<evidence type="ECO:0000313" key="19">
    <source>
        <dbReference type="EMBL" id="MCW9705923.1"/>
    </source>
</evidence>
<keyword evidence="6 14" id="KW-0812">Transmembrane</keyword>
<comment type="similarity">
    <text evidence="2 14 15">Belongs to the TonB-dependent receptor family.</text>
</comment>
<dbReference type="InterPro" id="IPR010917">
    <property type="entry name" value="TonB_rcpt_CS"/>
</dbReference>
<evidence type="ECO:0000256" key="7">
    <source>
        <dbReference type="ARBA" id="ARBA00022729"/>
    </source>
</evidence>
<dbReference type="Gene3D" id="2.40.170.20">
    <property type="entry name" value="TonB-dependent receptor, beta-barrel domain"/>
    <property type="match status" value="1"/>
</dbReference>
<evidence type="ECO:0000256" key="11">
    <source>
        <dbReference type="ARBA" id="ARBA00023136"/>
    </source>
</evidence>
<keyword evidence="4 14" id="KW-1134">Transmembrane beta strand</keyword>
<evidence type="ECO:0000256" key="14">
    <source>
        <dbReference type="PROSITE-ProRule" id="PRU01360"/>
    </source>
</evidence>
<dbReference type="InterPro" id="IPR037066">
    <property type="entry name" value="Plug_dom_sf"/>
</dbReference>
<evidence type="ECO:0000256" key="13">
    <source>
        <dbReference type="ARBA" id="ARBA00023237"/>
    </source>
</evidence>
<evidence type="ECO:0000256" key="16">
    <source>
        <dbReference type="SAM" id="SignalP"/>
    </source>
</evidence>
<feature type="domain" description="TonB-dependent receptor plug" evidence="18">
    <location>
        <begin position="135"/>
        <end position="232"/>
    </location>
</feature>
<keyword evidence="3 14" id="KW-0813">Transport</keyword>
<dbReference type="EMBL" id="JAGGJA010000002">
    <property type="protein sequence ID" value="MCW9705923.1"/>
    <property type="molecule type" value="Genomic_DNA"/>
</dbReference>
<dbReference type="PROSITE" id="PS01156">
    <property type="entry name" value="TONB_DEPENDENT_REC_2"/>
    <property type="match status" value="1"/>
</dbReference>
<dbReference type="PANTHER" id="PTHR32552">
    <property type="entry name" value="FERRICHROME IRON RECEPTOR-RELATED"/>
    <property type="match status" value="1"/>
</dbReference>
<keyword evidence="9" id="KW-0406">Ion transport</keyword>
<feature type="signal peptide" evidence="16">
    <location>
        <begin position="1"/>
        <end position="22"/>
    </location>
</feature>
<dbReference type="InterPro" id="IPR036942">
    <property type="entry name" value="Beta-barrel_TonB_sf"/>
</dbReference>
<dbReference type="Pfam" id="PF07715">
    <property type="entry name" value="Plug"/>
    <property type="match status" value="1"/>
</dbReference>
<dbReference type="NCBIfam" id="TIGR01783">
    <property type="entry name" value="TonB-siderophor"/>
    <property type="match status" value="1"/>
</dbReference>
<evidence type="ECO:0000256" key="10">
    <source>
        <dbReference type="ARBA" id="ARBA00023077"/>
    </source>
</evidence>
<keyword evidence="20" id="KW-1185">Reference proteome</keyword>
<evidence type="ECO:0000256" key="8">
    <source>
        <dbReference type="ARBA" id="ARBA00023004"/>
    </source>
</evidence>
<dbReference type="InterPro" id="IPR000531">
    <property type="entry name" value="Beta-barrel_TonB"/>
</dbReference>
<keyword evidence="7 16" id="KW-0732">Signal</keyword>
<dbReference type="Gene3D" id="2.170.130.10">
    <property type="entry name" value="TonB-dependent receptor, plug domain"/>
    <property type="match status" value="1"/>
</dbReference>
<evidence type="ECO:0000259" key="18">
    <source>
        <dbReference type="Pfam" id="PF07715"/>
    </source>
</evidence>
<dbReference type="InterPro" id="IPR039426">
    <property type="entry name" value="TonB-dep_rcpt-like"/>
</dbReference>
<dbReference type="PROSITE" id="PS52016">
    <property type="entry name" value="TONB_DEPENDENT_REC_3"/>
    <property type="match status" value="1"/>
</dbReference>
<evidence type="ECO:0000256" key="15">
    <source>
        <dbReference type="RuleBase" id="RU003357"/>
    </source>
</evidence>
<evidence type="ECO:0000256" key="12">
    <source>
        <dbReference type="ARBA" id="ARBA00023170"/>
    </source>
</evidence>
<keyword evidence="11 14" id="KW-0472">Membrane</keyword>
<evidence type="ECO:0000259" key="17">
    <source>
        <dbReference type="Pfam" id="PF00593"/>
    </source>
</evidence>
<evidence type="ECO:0000256" key="4">
    <source>
        <dbReference type="ARBA" id="ARBA00022452"/>
    </source>
</evidence>
<protein>
    <submittedName>
        <fullName evidence="19">TonB-dependent receptor</fullName>
    </submittedName>
</protein>
<keyword evidence="12 19" id="KW-0675">Receptor</keyword>
<gene>
    <name evidence="19" type="ORF">J6I44_03620</name>
</gene>
<dbReference type="SUPFAM" id="SSF56935">
    <property type="entry name" value="Porins"/>
    <property type="match status" value="1"/>
</dbReference>
<organism evidence="19 20">
    <name type="scientific">Fodinibius salsisoli</name>
    <dbReference type="NCBI Taxonomy" id="2820877"/>
    <lineage>
        <taxon>Bacteria</taxon>
        <taxon>Pseudomonadati</taxon>
        <taxon>Balneolota</taxon>
        <taxon>Balneolia</taxon>
        <taxon>Balneolales</taxon>
        <taxon>Balneolaceae</taxon>
        <taxon>Fodinibius</taxon>
    </lineage>
</organism>
<evidence type="ECO:0000256" key="5">
    <source>
        <dbReference type="ARBA" id="ARBA00022496"/>
    </source>
</evidence>
<comment type="subcellular location">
    <subcellularLocation>
        <location evidence="1 14">Cell outer membrane</location>
        <topology evidence="1 14">Multi-pass membrane protein</topology>
    </subcellularLocation>
</comment>
<dbReference type="InterPro" id="IPR010105">
    <property type="entry name" value="TonB_sidphr_rcpt"/>
</dbReference>
<keyword evidence="8" id="KW-0408">Iron</keyword>
<evidence type="ECO:0000256" key="1">
    <source>
        <dbReference type="ARBA" id="ARBA00004571"/>
    </source>
</evidence>
<accession>A0ABT3PJK3</accession>
<dbReference type="Pfam" id="PF13715">
    <property type="entry name" value="CarbopepD_reg_2"/>
    <property type="match status" value="1"/>
</dbReference>
<dbReference type="SUPFAM" id="SSF49464">
    <property type="entry name" value="Carboxypeptidase regulatory domain-like"/>
    <property type="match status" value="1"/>
</dbReference>
<evidence type="ECO:0000313" key="20">
    <source>
        <dbReference type="Proteomes" id="UP001207918"/>
    </source>
</evidence>